<dbReference type="AlphaFoldDB" id="A0A5B0NXM8"/>
<protein>
    <submittedName>
        <fullName evidence="1">Uncharacterized protein</fullName>
    </submittedName>
</protein>
<dbReference type="EMBL" id="VDEP01000375">
    <property type="protein sequence ID" value="KAA1093264.1"/>
    <property type="molecule type" value="Genomic_DNA"/>
</dbReference>
<dbReference type="Proteomes" id="UP000325313">
    <property type="component" value="Unassembled WGS sequence"/>
</dbReference>
<evidence type="ECO:0000313" key="1">
    <source>
        <dbReference type="EMBL" id="KAA1093264.1"/>
    </source>
</evidence>
<accession>A0A5B0NXM8</accession>
<sequence length="77" mass="9234">MTKWLNFAGTVPERQTCEHPRDIFLFNLSSNNKLSCWTSDCPEQHESPKRREKLNIFDEEARIKFSSRRYLLTMEPE</sequence>
<proteinExistence type="predicted"/>
<name>A0A5B0NXM8_PUCGR</name>
<reference evidence="1 2" key="1">
    <citation type="submission" date="2019-05" db="EMBL/GenBank/DDBJ databases">
        <title>Emergence of the Ug99 lineage of the wheat stem rust pathogen through somatic hybridization.</title>
        <authorList>
            <person name="Li F."/>
            <person name="Upadhyaya N.M."/>
            <person name="Sperschneider J."/>
            <person name="Matny O."/>
            <person name="Nguyen-Phuc H."/>
            <person name="Mago R."/>
            <person name="Raley C."/>
            <person name="Miller M.E."/>
            <person name="Silverstein K.A.T."/>
            <person name="Henningsen E."/>
            <person name="Hirsch C.D."/>
            <person name="Visser B."/>
            <person name="Pretorius Z.A."/>
            <person name="Steffenson B.J."/>
            <person name="Schwessinger B."/>
            <person name="Dodds P.N."/>
            <person name="Figueroa M."/>
        </authorList>
    </citation>
    <scope>NUCLEOTIDE SEQUENCE [LARGE SCALE GENOMIC DNA]</scope>
    <source>
        <strain evidence="1 2">Ug99</strain>
    </source>
</reference>
<evidence type="ECO:0000313" key="2">
    <source>
        <dbReference type="Proteomes" id="UP000325313"/>
    </source>
</evidence>
<comment type="caution">
    <text evidence="1">The sequence shown here is derived from an EMBL/GenBank/DDBJ whole genome shotgun (WGS) entry which is preliminary data.</text>
</comment>
<organism evidence="1 2">
    <name type="scientific">Puccinia graminis f. sp. tritici</name>
    <dbReference type="NCBI Taxonomy" id="56615"/>
    <lineage>
        <taxon>Eukaryota</taxon>
        <taxon>Fungi</taxon>
        <taxon>Dikarya</taxon>
        <taxon>Basidiomycota</taxon>
        <taxon>Pucciniomycotina</taxon>
        <taxon>Pucciniomycetes</taxon>
        <taxon>Pucciniales</taxon>
        <taxon>Pucciniaceae</taxon>
        <taxon>Puccinia</taxon>
    </lineage>
</organism>
<gene>
    <name evidence="1" type="ORF">PGTUg99_005797</name>
</gene>